<sequence length="110" mass="11620">MTEKDKPRKDVVDLLSDLGANQVQGTPVRQGDTTLVPVMHVREGWGFGRAKGDDGGGAGLDARPVGAWSINGKGEVNWHPAVNVNRVVLGGQLALAAALAALAFALRRRR</sequence>
<keyword evidence="1" id="KW-0472">Membrane</keyword>
<comment type="caution">
    <text evidence="2">The sequence shown here is derived from an EMBL/GenBank/DDBJ whole genome shotgun (WGS) entry which is preliminary data.</text>
</comment>
<name>A0ABN3VJF4_9PSEU</name>
<evidence type="ECO:0000313" key="3">
    <source>
        <dbReference type="Proteomes" id="UP001500979"/>
    </source>
</evidence>
<keyword evidence="1" id="KW-0812">Transmembrane</keyword>
<evidence type="ECO:0000256" key="1">
    <source>
        <dbReference type="SAM" id="Phobius"/>
    </source>
</evidence>
<dbReference type="EMBL" id="BAAAUX010000020">
    <property type="protein sequence ID" value="GAA2809016.1"/>
    <property type="molecule type" value="Genomic_DNA"/>
</dbReference>
<evidence type="ECO:0000313" key="2">
    <source>
        <dbReference type="EMBL" id="GAA2809016.1"/>
    </source>
</evidence>
<protein>
    <recommendedName>
        <fullName evidence="4">Sporulation protein YtfJ (Spore_YtfJ)</fullName>
    </recommendedName>
</protein>
<organism evidence="2 3">
    <name type="scientific">Saccharopolyspora taberi</name>
    <dbReference type="NCBI Taxonomy" id="60895"/>
    <lineage>
        <taxon>Bacteria</taxon>
        <taxon>Bacillati</taxon>
        <taxon>Actinomycetota</taxon>
        <taxon>Actinomycetes</taxon>
        <taxon>Pseudonocardiales</taxon>
        <taxon>Pseudonocardiaceae</taxon>
        <taxon>Saccharopolyspora</taxon>
    </lineage>
</organism>
<accession>A0ABN3VJF4</accession>
<gene>
    <name evidence="2" type="ORF">GCM10010470_50320</name>
</gene>
<dbReference type="RefSeq" id="WP_344683719.1">
    <property type="nucleotide sequence ID" value="NZ_BAAAUX010000020.1"/>
</dbReference>
<evidence type="ECO:0008006" key="4">
    <source>
        <dbReference type="Google" id="ProtNLM"/>
    </source>
</evidence>
<keyword evidence="3" id="KW-1185">Reference proteome</keyword>
<feature type="transmembrane region" description="Helical" evidence="1">
    <location>
        <begin position="87"/>
        <end position="106"/>
    </location>
</feature>
<proteinExistence type="predicted"/>
<dbReference type="Proteomes" id="UP001500979">
    <property type="component" value="Unassembled WGS sequence"/>
</dbReference>
<reference evidence="2 3" key="1">
    <citation type="journal article" date="2019" name="Int. J. Syst. Evol. Microbiol.">
        <title>The Global Catalogue of Microorganisms (GCM) 10K type strain sequencing project: providing services to taxonomists for standard genome sequencing and annotation.</title>
        <authorList>
            <consortium name="The Broad Institute Genomics Platform"/>
            <consortium name="The Broad Institute Genome Sequencing Center for Infectious Disease"/>
            <person name="Wu L."/>
            <person name="Ma J."/>
        </authorList>
    </citation>
    <scope>NUCLEOTIDE SEQUENCE [LARGE SCALE GENOMIC DNA]</scope>
    <source>
        <strain evidence="2 3">JCM 9383</strain>
    </source>
</reference>
<keyword evidence="1" id="KW-1133">Transmembrane helix</keyword>